<sequence>MRAQLLLGLLASVSVTSAADLPKDATPTPSATSVGTPTIDFTGNILPRACPVGAWAWLWTDSTHTQCKWLKCVSPMGTYPAFLPQYTCAVGKLCQYVGTPRVPACV</sequence>
<evidence type="ECO:0000313" key="2">
    <source>
        <dbReference type="EMBL" id="KAK0708422.1"/>
    </source>
</evidence>
<evidence type="ECO:0000256" key="1">
    <source>
        <dbReference type="SAM" id="SignalP"/>
    </source>
</evidence>
<proteinExistence type="predicted"/>
<dbReference type="AlphaFoldDB" id="A0AA40A364"/>
<dbReference type="Proteomes" id="UP001172102">
    <property type="component" value="Unassembled WGS sequence"/>
</dbReference>
<feature type="chain" id="PRO_5041327593" description="Secreted protein" evidence="1">
    <location>
        <begin position="19"/>
        <end position="106"/>
    </location>
</feature>
<dbReference type="EMBL" id="JAUKUA010000006">
    <property type="protein sequence ID" value="KAK0708422.1"/>
    <property type="molecule type" value="Genomic_DNA"/>
</dbReference>
<feature type="signal peptide" evidence="1">
    <location>
        <begin position="1"/>
        <end position="18"/>
    </location>
</feature>
<evidence type="ECO:0000313" key="3">
    <source>
        <dbReference type="Proteomes" id="UP001172102"/>
    </source>
</evidence>
<comment type="caution">
    <text evidence="2">The sequence shown here is derived from an EMBL/GenBank/DDBJ whole genome shotgun (WGS) entry which is preliminary data.</text>
</comment>
<gene>
    <name evidence="2" type="ORF">B0H67DRAFT_590244</name>
</gene>
<protein>
    <recommendedName>
        <fullName evidence="4">Secreted protein</fullName>
    </recommendedName>
</protein>
<keyword evidence="3" id="KW-1185">Reference proteome</keyword>
<keyword evidence="1" id="KW-0732">Signal</keyword>
<reference evidence="2" key="1">
    <citation type="submission" date="2023-06" db="EMBL/GenBank/DDBJ databases">
        <title>Genome-scale phylogeny and comparative genomics of the fungal order Sordariales.</title>
        <authorList>
            <consortium name="Lawrence Berkeley National Laboratory"/>
            <person name="Hensen N."/>
            <person name="Bonometti L."/>
            <person name="Westerberg I."/>
            <person name="Brannstrom I.O."/>
            <person name="Guillou S."/>
            <person name="Cros-Aarteil S."/>
            <person name="Calhoun S."/>
            <person name="Haridas S."/>
            <person name="Kuo A."/>
            <person name="Mondo S."/>
            <person name="Pangilinan J."/>
            <person name="Riley R."/>
            <person name="Labutti K."/>
            <person name="Andreopoulos B."/>
            <person name="Lipzen A."/>
            <person name="Chen C."/>
            <person name="Yanf M."/>
            <person name="Daum C."/>
            <person name="Ng V."/>
            <person name="Clum A."/>
            <person name="Steindorff A."/>
            <person name="Ohm R."/>
            <person name="Martin F."/>
            <person name="Silar P."/>
            <person name="Natvig D."/>
            <person name="Lalanne C."/>
            <person name="Gautier V."/>
            <person name="Ament-Velasquez S.L."/>
            <person name="Kruys A."/>
            <person name="Hutchinson M.I."/>
            <person name="Powell A.J."/>
            <person name="Barry K."/>
            <person name="Miller A.N."/>
            <person name="Grigoriev I.V."/>
            <person name="Debuchy R."/>
            <person name="Gladieux P."/>
            <person name="Thoren M.H."/>
            <person name="Johannesson H."/>
        </authorList>
    </citation>
    <scope>NUCLEOTIDE SEQUENCE</scope>
    <source>
        <strain evidence="2">SMH4607-1</strain>
    </source>
</reference>
<accession>A0AA40A364</accession>
<evidence type="ECO:0008006" key="4">
    <source>
        <dbReference type="Google" id="ProtNLM"/>
    </source>
</evidence>
<organism evidence="2 3">
    <name type="scientific">Lasiosphaeris hirsuta</name>
    <dbReference type="NCBI Taxonomy" id="260670"/>
    <lineage>
        <taxon>Eukaryota</taxon>
        <taxon>Fungi</taxon>
        <taxon>Dikarya</taxon>
        <taxon>Ascomycota</taxon>
        <taxon>Pezizomycotina</taxon>
        <taxon>Sordariomycetes</taxon>
        <taxon>Sordariomycetidae</taxon>
        <taxon>Sordariales</taxon>
        <taxon>Lasiosphaeriaceae</taxon>
        <taxon>Lasiosphaeris</taxon>
    </lineage>
</organism>
<name>A0AA40A364_9PEZI</name>